<proteinExistence type="predicted"/>
<reference evidence="2" key="1">
    <citation type="submission" date="2013-02" db="EMBL/GenBank/DDBJ databases">
        <authorList>
            <person name="Hughes D."/>
        </authorList>
    </citation>
    <scope>NUCLEOTIDE SEQUENCE</scope>
    <source>
        <strain>Durham</strain>
        <strain evidence="2">NC isolate 2 -- Noor lab</strain>
    </source>
</reference>
<organism evidence="1 2">
    <name type="scientific">Megaselia scalaris</name>
    <name type="common">Humpbacked fly</name>
    <name type="synonym">Phora scalaris</name>
    <dbReference type="NCBI Taxonomy" id="36166"/>
    <lineage>
        <taxon>Eukaryota</taxon>
        <taxon>Metazoa</taxon>
        <taxon>Ecdysozoa</taxon>
        <taxon>Arthropoda</taxon>
        <taxon>Hexapoda</taxon>
        <taxon>Insecta</taxon>
        <taxon>Pterygota</taxon>
        <taxon>Neoptera</taxon>
        <taxon>Endopterygota</taxon>
        <taxon>Diptera</taxon>
        <taxon>Brachycera</taxon>
        <taxon>Muscomorpha</taxon>
        <taxon>Platypezoidea</taxon>
        <taxon>Phoridae</taxon>
        <taxon>Megaseliini</taxon>
        <taxon>Megaselia</taxon>
    </lineage>
</organism>
<dbReference type="AlphaFoldDB" id="T1GT88"/>
<evidence type="ECO:0000313" key="2">
    <source>
        <dbReference type="Proteomes" id="UP000015102"/>
    </source>
</evidence>
<keyword evidence="2" id="KW-1185">Reference proteome</keyword>
<dbReference type="HOGENOM" id="CLU_2415776_0_0_1"/>
<protein>
    <submittedName>
        <fullName evidence="1">Uncharacterized protein</fullName>
    </submittedName>
</protein>
<dbReference type="Proteomes" id="UP000015102">
    <property type="component" value="Unassembled WGS sequence"/>
</dbReference>
<reference evidence="1" key="2">
    <citation type="submission" date="2015-06" db="UniProtKB">
        <authorList>
            <consortium name="EnsemblMetazoa"/>
        </authorList>
    </citation>
    <scope>IDENTIFICATION</scope>
</reference>
<accession>T1GT88</accession>
<name>T1GT88_MEGSC</name>
<dbReference type="EMBL" id="CAQQ02135222">
    <property type="status" value="NOT_ANNOTATED_CDS"/>
    <property type="molecule type" value="Genomic_DNA"/>
</dbReference>
<evidence type="ECO:0000313" key="1">
    <source>
        <dbReference type="EnsemblMetazoa" id="MESCA006912-PA"/>
    </source>
</evidence>
<sequence length="92" mass="10081">MPYMLATSSAWSTEQTSSRLIASPWSNSVINTPEPVPSDVFDPSVNIEISPGVTTLPCFQLSLRYYDVGDEVRIVLLSDIVSIRFGGECRLG</sequence>
<dbReference type="EnsemblMetazoa" id="MESCA006912-RA">
    <property type="protein sequence ID" value="MESCA006912-PA"/>
    <property type="gene ID" value="MESCA006912"/>
</dbReference>